<evidence type="ECO:0000259" key="6">
    <source>
        <dbReference type="Pfam" id="PF01494"/>
    </source>
</evidence>
<evidence type="ECO:0000256" key="3">
    <source>
        <dbReference type="ARBA" id="ARBA00022827"/>
    </source>
</evidence>
<reference evidence="7" key="2">
    <citation type="journal article" date="2023" name="IMA Fungus">
        <title>Comparative genomic study of the Penicillium genus elucidates a diverse pangenome and 15 lateral gene transfer events.</title>
        <authorList>
            <person name="Petersen C."/>
            <person name="Sorensen T."/>
            <person name="Nielsen M.R."/>
            <person name="Sondergaard T.E."/>
            <person name="Sorensen J.L."/>
            <person name="Fitzpatrick D.A."/>
            <person name="Frisvad J.C."/>
            <person name="Nielsen K.L."/>
        </authorList>
    </citation>
    <scope>NUCLEOTIDE SEQUENCE</scope>
    <source>
        <strain evidence="7">IBT 21472</strain>
    </source>
</reference>
<keyword evidence="5" id="KW-0503">Monooxygenase</keyword>
<dbReference type="SUPFAM" id="SSF51905">
    <property type="entry name" value="FAD/NAD(P)-binding domain"/>
    <property type="match status" value="1"/>
</dbReference>
<dbReference type="Gene3D" id="3.50.50.60">
    <property type="entry name" value="FAD/NAD(P)-binding domain"/>
    <property type="match status" value="1"/>
</dbReference>
<keyword evidence="3" id="KW-0274">FAD</keyword>
<dbReference type="PANTHER" id="PTHR13789:SF309">
    <property type="entry name" value="PUTATIVE (AFU_ORTHOLOGUE AFUA_6G14510)-RELATED"/>
    <property type="match status" value="1"/>
</dbReference>
<dbReference type="InterPro" id="IPR050493">
    <property type="entry name" value="FAD-dep_Monooxygenase_BioMet"/>
</dbReference>
<comment type="similarity">
    <text evidence="1">Belongs to the paxM FAD-dependent monooxygenase family.</text>
</comment>
<dbReference type="GO" id="GO:0004497">
    <property type="term" value="F:monooxygenase activity"/>
    <property type="evidence" value="ECO:0007669"/>
    <property type="project" value="UniProtKB-KW"/>
</dbReference>
<dbReference type="InterPro" id="IPR036188">
    <property type="entry name" value="FAD/NAD-bd_sf"/>
</dbReference>
<name>A0A9W9U096_9EURO</name>
<evidence type="ECO:0000256" key="4">
    <source>
        <dbReference type="ARBA" id="ARBA00023002"/>
    </source>
</evidence>
<organism evidence="7 8">
    <name type="scientific">Penicillium atrosanguineum</name>
    <dbReference type="NCBI Taxonomy" id="1132637"/>
    <lineage>
        <taxon>Eukaryota</taxon>
        <taxon>Fungi</taxon>
        <taxon>Dikarya</taxon>
        <taxon>Ascomycota</taxon>
        <taxon>Pezizomycotina</taxon>
        <taxon>Eurotiomycetes</taxon>
        <taxon>Eurotiomycetidae</taxon>
        <taxon>Eurotiales</taxon>
        <taxon>Aspergillaceae</taxon>
        <taxon>Penicillium</taxon>
    </lineage>
</organism>
<dbReference type="Pfam" id="PF01494">
    <property type="entry name" value="FAD_binding_3"/>
    <property type="match status" value="1"/>
</dbReference>
<reference evidence="7" key="1">
    <citation type="submission" date="2022-12" db="EMBL/GenBank/DDBJ databases">
        <authorList>
            <person name="Petersen C."/>
        </authorList>
    </citation>
    <scope>NUCLEOTIDE SEQUENCE</scope>
    <source>
        <strain evidence="7">IBT 21472</strain>
    </source>
</reference>
<sequence>MNHVRPPRDIAIVGAGFAGVACALAITQELGPSVPNLKIRVFERSDYPSTSGGAVNLTPVAQRHLTKLGVMQELNRMGTYGGADIDAVEVFSMNSARPIGSVDFRDRAGKSYCGFKGRRVMRVVLLTAMIAVAERANVKFVYSKKVIGGEEINDSAVVHFEDGTCSHADLVVGCDGVHSLTRTTWVDPDCPSEYSGMSFLQTTVDTNEISSPLPCDSALHLSRYGSLITTYCDRDRERIFAAAIVQFTEEEIDCYRLKPGQDWDTRNRIKSSLRNQLQCRFRKSAEPCVKEIVHSDQEWMLYPVYLIRPGGRWCMNRVALLGDAAHAMPPIYSSASYALDDAILFARVLARYRLEPLYNVFDTYEKLRRDTVDNAFVESNRIWNRMKDRGSMDARVRDWKMASYLKHDSHKLQKTWNADAAMIPIPTPEATGPLLSMQTFLRASVK</sequence>
<evidence type="ECO:0000313" key="7">
    <source>
        <dbReference type="EMBL" id="KAJ5299614.1"/>
    </source>
</evidence>
<keyword evidence="4" id="KW-0560">Oxidoreductase</keyword>
<accession>A0A9W9U096</accession>
<gene>
    <name evidence="7" type="ORF">N7476_011171</name>
</gene>
<evidence type="ECO:0000256" key="1">
    <source>
        <dbReference type="ARBA" id="ARBA00007992"/>
    </source>
</evidence>
<dbReference type="EMBL" id="JAPZBO010000010">
    <property type="protein sequence ID" value="KAJ5299614.1"/>
    <property type="molecule type" value="Genomic_DNA"/>
</dbReference>
<keyword evidence="8" id="KW-1185">Reference proteome</keyword>
<feature type="domain" description="FAD-binding" evidence="6">
    <location>
        <begin position="9"/>
        <end position="373"/>
    </location>
</feature>
<dbReference type="InterPro" id="IPR002938">
    <property type="entry name" value="FAD-bd"/>
</dbReference>
<keyword evidence="2" id="KW-0285">Flavoprotein</keyword>
<evidence type="ECO:0000256" key="2">
    <source>
        <dbReference type="ARBA" id="ARBA00022630"/>
    </source>
</evidence>
<evidence type="ECO:0000313" key="8">
    <source>
        <dbReference type="Proteomes" id="UP001147746"/>
    </source>
</evidence>
<proteinExistence type="inferred from homology"/>
<dbReference type="AlphaFoldDB" id="A0A9W9U096"/>
<evidence type="ECO:0000256" key="5">
    <source>
        <dbReference type="ARBA" id="ARBA00023033"/>
    </source>
</evidence>
<dbReference type="GO" id="GO:0071949">
    <property type="term" value="F:FAD binding"/>
    <property type="evidence" value="ECO:0007669"/>
    <property type="project" value="InterPro"/>
</dbReference>
<comment type="caution">
    <text evidence="7">The sequence shown here is derived from an EMBL/GenBank/DDBJ whole genome shotgun (WGS) entry which is preliminary data.</text>
</comment>
<dbReference type="PROSITE" id="PS51257">
    <property type="entry name" value="PROKAR_LIPOPROTEIN"/>
    <property type="match status" value="1"/>
</dbReference>
<protein>
    <submittedName>
        <fullName evidence="7">Salicylate hydroxylase</fullName>
    </submittedName>
</protein>
<dbReference type="PRINTS" id="PR00420">
    <property type="entry name" value="RNGMNOXGNASE"/>
</dbReference>
<dbReference type="PANTHER" id="PTHR13789">
    <property type="entry name" value="MONOOXYGENASE"/>
    <property type="match status" value="1"/>
</dbReference>
<dbReference type="Proteomes" id="UP001147746">
    <property type="component" value="Unassembled WGS sequence"/>
</dbReference>